<dbReference type="Pfam" id="PF00078">
    <property type="entry name" value="RVT_1"/>
    <property type="match status" value="1"/>
</dbReference>
<dbReference type="Proteomes" id="UP000838756">
    <property type="component" value="Unassembled WGS sequence"/>
</dbReference>
<evidence type="ECO:0000313" key="2">
    <source>
        <dbReference type="EMBL" id="CAH2217173.1"/>
    </source>
</evidence>
<dbReference type="PANTHER" id="PTHR21301:SF10">
    <property type="entry name" value="REVERSE TRANSCRIPTASE DOMAIN-CONTAINING PROTEIN"/>
    <property type="match status" value="1"/>
</dbReference>
<keyword evidence="3" id="KW-1185">Reference proteome</keyword>
<reference evidence="2" key="1">
    <citation type="submission" date="2022-03" db="EMBL/GenBank/DDBJ databases">
        <authorList>
            <person name="Lindestad O."/>
        </authorList>
    </citation>
    <scope>NUCLEOTIDE SEQUENCE</scope>
</reference>
<gene>
    <name evidence="2" type="primary">jg12081</name>
    <name evidence="2" type="ORF">PAEG_LOCUS5091</name>
</gene>
<name>A0A8S4QQR2_9NEOP</name>
<dbReference type="EMBL" id="CAKXAJ010017806">
    <property type="protein sequence ID" value="CAH2217173.1"/>
    <property type="molecule type" value="Genomic_DNA"/>
</dbReference>
<dbReference type="OrthoDB" id="6782675at2759"/>
<dbReference type="InterPro" id="IPR000477">
    <property type="entry name" value="RT_dom"/>
</dbReference>
<protein>
    <submittedName>
        <fullName evidence="2">Jg12081 protein</fullName>
    </submittedName>
</protein>
<evidence type="ECO:0000313" key="3">
    <source>
        <dbReference type="Proteomes" id="UP000838756"/>
    </source>
</evidence>
<feature type="domain" description="Reverse transcriptase" evidence="1">
    <location>
        <begin position="49"/>
        <end position="238"/>
    </location>
</feature>
<evidence type="ECO:0000259" key="1">
    <source>
        <dbReference type="PROSITE" id="PS50878"/>
    </source>
</evidence>
<comment type="caution">
    <text evidence="2">The sequence shown here is derived from an EMBL/GenBank/DDBJ whole genome shotgun (WGS) entry which is preliminary data.</text>
</comment>
<dbReference type="PANTHER" id="PTHR21301">
    <property type="entry name" value="REVERSE TRANSCRIPTASE"/>
    <property type="match status" value="1"/>
</dbReference>
<proteinExistence type="predicted"/>
<dbReference type="PROSITE" id="PS50878">
    <property type="entry name" value="RT_POL"/>
    <property type="match status" value="1"/>
</dbReference>
<accession>A0A8S4QQR2</accession>
<organism evidence="2 3">
    <name type="scientific">Pararge aegeria aegeria</name>
    <dbReference type="NCBI Taxonomy" id="348720"/>
    <lineage>
        <taxon>Eukaryota</taxon>
        <taxon>Metazoa</taxon>
        <taxon>Ecdysozoa</taxon>
        <taxon>Arthropoda</taxon>
        <taxon>Hexapoda</taxon>
        <taxon>Insecta</taxon>
        <taxon>Pterygota</taxon>
        <taxon>Neoptera</taxon>
        <taxon>Endopterygota</taxon>
        <taxon>Lepidoptera</taxon>
        <taxon>Glossata</taxon>
        <taxon>Ditrysia</taxon>
        <taxon>Papilionoidea</taxon>
        <taxon>Nymphalidae</taxon>
        <taxon>Satyrinae</taxon>
        <taxon>Satyrini</taxon>
        <taxon>Parargina</taxon>
        <taxon>Pararge</taxon>
    </lineage>
</organism>
<dbReference type="AlphaFoldDB" id="A0A8S4QQR2"/>
<sequence length="238" mass="27495">MNATDYEEKIERLLSDVMTYKKVNYNPTARVTRKTTKLIQEYRDIIGSDISKNWLRPRIIQPPKLYGLPKIHKEGVPIRPIVSQIDSPNYELANHISTILQPLVGHTASYVKDSRHFVHVLRDLKIQEDECMLNFDVDSLFTNVPINDCLEVINRKLQDNDIPPHCLESNFFLYKGQYYLQIDGVAMGSPVAPVVANLWMEHFQGQAISTEPIQIRIWKRYVDDVFAIVKGGKEEVEL</sequence>